<dbReference type="GO" id="GO:0000287">
    <property type="term" value="F:magnesium ion binding"/>
    <property type="evidence" value="ECO:0007669"/>
    <property type="project" value="UniProtKB-ARBA"/>
</dbReference>
<proteinExistence type="inferred from homology"/>
<evidence type="ECO:0000256" key="3">
    <source>
        <dbReference type="ARBA" id="ARBA00023052"/>
    </source>
</evidence>
<dbReference type="AlphaFoldDB" id="C0W4K8"/>
<sequence>MTVTVDLPVIGRTRPGASREEVVAHLKEAARRIRMKDLATVMRAGQGHIGGEFSIIDVLTTLYLHTANVTADNLDDPDHDRVVLSKGHAANALYTVFAAAGLLDPAELDTFVQPDSRLNGHPARTKVRGVEANTGPLGHGLPIGVGDAIAAKIDGSPRRVFVLTGDGELQEGSNWEALMAAAQFKLDNLVVVADRNHLQQGATTEDTNDLTPLDEKARAFGAHVVDVDAHDFDQLLDAFEAAPVEAGKPTFVIAHSHKGHPISFMSDNVPWHHKLPSPEQAEAALAELEALK</sequence>
<dbReference type="Gene3D" id="3.40.50.970">
    <property type="match status" value="1"/>
</dbReference>
<dbReference type="EMBL" id="ACFH01000053">
    <property type="protein sequence ID" value="EEH66342.1"/>
    <property type="molecule type" value="Genomic_DNA"/>
</dbReference>
<dbReference type="PANTHER" id="PTHR47514">
    <property type="entry name" value="TRANSKETOLASE N-TERMINAL SECTION-RELATED"/>
    <property type="match status" value="1"/>
</dbReference>
<dbReference type="STRING" id="103621.GCA_001067145_01037"/>
<dbReference type="InterPro" id="IPR005474">
    <property type="entry name" value="Transketolase_N"/>
</dbReference>
<dbReference type="Pfam" id="PF00456">
    <property type="entry name" value="Transketolase_N"/>
    <property type="match status" value="1"/>
</dbReference>
<organism evidence="5 6">
    <name type="scientific">Actinomyces urogenitalis DSM 15434</name>
    <dbReference type="NCBI Taxonomy" id="525246"/>
    <lineage>
        <taxon>Bacteria</taxon>
        <taxon>Bacillati</taxon>
        <taxon>Actinomycetota</taxon>
        <taxon>Actinomycetes</taxon>
        <taxon>Actinomycetales</taxon>
        <taxon>Actinomycetaceae</taxon>
        <taxon>Actinomyces</taxon>
    </lineage>
</organism>
<dbReference type="CDD" id="cd02012">
    <property type="entry name" value="TPP_TK"/>
    <property type="match status" value="1"/>
</dbReference>
<evidence type="ECO:0000256" key="1">
    <source>
        <dbReference type="ARBA" id="ARBA00001964"/>
    </source>
</evidence>
<dbReference type="SUPFAM" id="SSF52518">
    <property type="entry name" value="Thiamin diphosphate-binding fold (THDP-binding)"/>
    <property type="match status" value="1"/>
</dbReference>
<dbReference type="HOGENOM" id="CLU_009227_4_1_11"/>
<accession>C0W4K8</accession>
<evidence type="ECO:0000313" key="5">
    <source>
        <dbReference type="EMBL" id="EEH66342.1"/>
    </source>
</evidence>
<protein>
    <submittedName>
        <fullName evidence="5">Transketolase, thiamine diphosphate binding domain protein</fullName>
    </submittedName>
</protein>
<keyword evidence="3" id="KW-0786">Thiamine pyrophosphate</keyword>
<evidence type="ECO:0000313" key="6">
    <source>
        <dbReference type="Proteomes" id="UP000004778"/>
    </source>
</evidence>
<gene>
    <name evidence="5" type="ORF">HMPREF0058_0816</name>
</gene>
<comment type="caution">
    <text evidence="5">The sequence shown here is derived from an EMBL/GenBank/DDBJ whole genome shotgun (WGS) entry which is preliminary data.</text>
</comment>
<comment type="cofactor">
    <cofactor evidence="1">
        <name>thiamine diphosphate</name>
        <dbReference type="ChEBI" id="CHEBI:58937"/>
    </cofactor>
</comment>
<dbReference type="OrthoDB" id="8732661at2"/>
<dbReference type="Proteomes" id="UP000004778">
    <property type="component" value="Unassembled WGS sequence"/>
</dbReference>
<evidence type="ECO:0000259" key="4">
    <source>
        <dbReference type="Pfam" id="PF00456"/>
    </source>
</evidence>
<dbReference type="InterPro" id="IPR029061">
    <property type="entry name" value="THDP-binding"/>
</dbReference>
<name>C0W4K8_9ACTO</name>
<reference evidence="5 6" key="1">
    <citation type="submission" date="2009-01" db="EMBL/GenBank/DDBJ databases">
        <authorList>
            <person name="Qin X."/>
            <person name="Bachman B."/>
            <person name="Battles P."/>
            <person name="Bell A."/>
            <person name="Bess C."/>
            <person name="Bickham C."/>
            <person name="Chaboub L."/>
            <person name="Chen D."/>
            <person name="Coyle M."/>
            <person name="Deiros D.R."/>
            <person name="Dinh H."/>
            <person name="Forbes L."/>
            <person name="Fowler G."/>
            <person name="Francisco L."/>
            <person name="Fu Q."/>
            <person name="Gubbala S."/>
            <person name="Hale W."/>
            <person name="Han Y."/>
            <person name="Hemphill L."/>
            <person name="Highlander S.K."/>
            <person name="Hirani K."/>
            <person name="Hogues M."/>
            <person name="Jackson L."/>
            <person name="Jakkamsetti A."/>
            <person name="Javaid M."/>
            <person name="Jiang H."/>
            <person name="Korchina V."/>
            <person name="Kovar C."/>
            <person name="Lara F."/>
            <person name="Lee S."/>
            <person name="Mata R."/>
            <person name="Mathew T."/>
            <person name="Moen C."/>
            <person name="Morales K."/>
            <person name="Munidasa M."/>
            <person name="Nazareth L."/>
            <person name="Ngo R."/>
            <person name="Nguyen L."/>
            <person name="Okwuonu G."/>
            <person name="Ongeri F."/>
            <person name="Patil S."/>
            <person name="Petrosino J."/>
            <person name="Pham C."/>
            <person name="Pham P."/>
            <person name="Pu L.-L."/>
            <person name="Puazo M."/>
            <person name="Raj R."/>
            <person name="Reid J."/>
            <person name="Rouhana J."/>
            <person name="Saada N."/>
            <person name="Shang Y."/>
            <person name="Simmons D."/>
            <person name="Thornton R."/>
            <person name="Warren J."/>
            <person name="Weissenberger G."/>
            <person name="Zhang J."/>
            <person name="Zhang L."/>
            <person name="Zhou C."/>
            <person name="Zhu D."/>
            <person name="Muzny D."/>
            <person name="Worley K."/>
            <person name="Gibbs R."/>
        </authorList>
    </citation>
    <scope>NUCLEOTIDE SEQUENCE [LARGE SCALE GENOMIC DNA]</scope>
    <source>
        <strain evidence="5 6">DSM 15434</strain>
    </source>
</reference>
<dbReference type="PANTHER" id="PTHR47514:SF1">
    <property type="entry name" value="TRANSKETOLASE N-TERMINAL SECTION-RELATED"/>
    <property type="match status" value="1"/>
</dbReference>
<keyword evidence="6" id="KW-1185">Reference proteome</keyword>
<dbReference type="RefSeq" id="WP_006547783.1">
    <property type="nucleotide sequence ID" value="NZ_DS999574.1"/>
</dbReference>
<comment type="similarity">
    <text evidence="2">Belongs to the transketolase family.</text>
</comment>
<feature type="domain" description="Transketolase N-terminal" evidence="4">
    <location>
        <begin position="27"/>
        <end position="259"/>
    </location>
</feature>
<dbReference type="eggNOG" id="COG3959">
    <property type="taxonomic scope" value="Bacteria"/>
</dbReference>
<evidence type="ECO:0000256" key="2">
    <source>
        <dbReference type="ARBA" id="ARBA00007131"/>
    </source>
</evidence>